<gene>
    <name evidence="1" type="ORF">DBV05_g8307</name>
</gene>
<dbReference type="AlphaFoldDB" id="A0A5N5D6P7"/>
<protein>
    <submittedName>
        <fullName evidence="1">Uncharacterized protein</fullName>
    </submittedName>
</protein>
<dbReference type="Proteomes" id="UP000325902">
    <property type="component" value="Unassembled WGS sequence"/>
</dbReference>
<dbReference type="OrthoDB" id="4500473at2759"/>
<reference evidence="1 2" key="1">
    <citation type="journal article" date="2019" name="Sci. Rep.">
        <title>A multi-omics analysis of the grapevine pathogen Lasiodiplodia theobromae reveals that temperature affects the expression of virulence- and pathogenicity-related genes.</title>
        <authorList>
            <person name="Felix C."/>
            <person name="Meneses R."/>
            <person name="Goncalves M.F.M."/>
            <person name="Tilleman L."/>
            <person name="Duarte A.S."/>
            <person name="Jorrin-Novo J.V."/>
            <person name="Van de Peer Y."/>
            <person name="Deforce D."/>
            <person name="Van Nieuwerburgh F."/>
            <person name="Esteves A.C."/>
            <person name="Alves A."/>
        </authorList>
    </citation>
    <scope>NUCLEOTIDE SEQUENCE [LARGE SCALE GENOMIC DNA]</scope>
    <source>
        <strain evidence="1 2">LA-SOL3</strain>
    </source>
</reference>
<organism evidence="1 2">
    <name type="scientific">Lasiodiplodia theobromae</name>
    <dbReference type="NCBI Taxonomy" id="45133"/>
    <lineage>
        <taxon>Eukaryota</taxon>
        <taxon>Fungi</taxon>
        <taxon>Dikarya</taxon>
        <taxon>Ascomycota</taxon>
        <taxon>Pezizomycotina</taxon>
        <taxon>Dothideomycetes</taxon>
        <taxon>Dothideomycetes incertae sedis</taxon>
        <taxon>Botryosphaeriales</taxon>
        <taxon>Botryosphaeriaceae</taxon>
        <taxon>Lasiodiplodia</taxon>
    </lineage>
</organism>
<comment type="caution">
    <text evidence="1">The sequence shown here is derived from an EMBL/GenBank/DDBJ whole genome shotgun (WGS) entry which is preliminary data.</text>
</comment>
<name>A0A5N5D6P7_9PEZI</name>
<evidence type="ECO:0000313" key="2">
    <source>
        <dbReference type="Proteomes" id="UP000325902"/>
    </source>
</evidence>
<evidence type="ECO:0000313" key="1">
    <source>
        <dbReference type="EMBL" id="KAB2573014.1"/>
    </source>
</evidence>
<keyword evidence="2" id="KW-1185">Reference proteome</keyword>
<sequence length="284" mass="31421">MALVKTYLLAPNFNFRPDGPIALGNIIADPFQPHRVLTKANTGTAQTEVETVFEDDFVTHRGAGQGVSVSVWAQFLANVGINLGTDFSKETNTEYNMTSLKTTYFKSEPSEQELHQRVNVPRVRNVLQSGHIRSCPVYMVSGIKIAENFEMATKRSVHKGINAGASAPVAEGVSLGGNVELTRDQSQRDSFRARQDVVFAYQLLEIRLKGWKEKTLETKEFRSKAAFLGDKDEKEPEIEVEVADATANSFSALDRKDISPKAVEVSDGEEACVCISFPDAEEDW</sequence>
<dbReference type="EMBL" id="VCHE01000066">
    <property type="protein sequence ID" value="KAB2573014.1"/>
    <property type="molecule type" value="Genomic_DNA"/>
</dbReference>
<proteinExistence type="predicted"/>
<accession>A0A5N5D6P7</accession>